<sequence length="118" mass="13237">MSTYEHVCDVCGHSQVVGCYLEFACEQCGQKYEYEEGHCIVLTSEQCRLLRGGPSRCKTCKRWMGPGCPRAATHGRQYRCDHPKTRDIDISDGASDSASDMNIFVGPDFGCVHHEEKE</sequence>
<accession>A0A0F9LY17</accession>
<organism evidence="1">
    <name type="scientific">marine sediment metagenome</name>
    <dbReference type="NCBI Taxonomy" id="412755"/>
    <lineage>
        <taxon>unclassified sequences</taxon>
        <taxon>metagenomes</taxon>
        <taxon>ecological metagenomes</taxon>
    </lineage>
</organism>
<name>A0A0F9LY17_9ZZZZ</name>
<comment type="caution">
    <text evidence="1">The sequence shown here is derived from an EMBL/GenBank/DDBJ whole genome shotgun (WGS) entry which is preliminary data.</text>
</comment>
<proteinExistence type="predicted"/>
<reference evidence="1" key="1">
    <citation type="journal article" date="2015" name="Nature">
        <title>Complex archaea that bridge the gap between prokaryotes and eukaryotes.</title>
        <authorList>
            <person name="Spang A."/>
            <person name="Saw J.H."/>
            <person name="Jorgensen S.L."/>
            <person name="Zaremba-Niedzwiedzka K."/>
            <person name="Martijn J."/>
            <person name="Lind A.E."/>
            <person name="van Eijk R."/>
            <person name="Schleper C."/>
            <person name="Guy L."/>
            <person name="Ettema T.J."/>
        </authorList>
    </citation>
    <scope>NUCLEOTIDE SEQUENCE</scope>
</reference>
<protein>
    <submittedName>
        <fullName evidence="1">Uncharacterized protein</fullName>
    </submittedName>
</protein>
<dbReference type="EMBL" id="LAZR01006449">
    <property type="protein sequence ID" value="KKM92036.1"/>
    <property type="molecule type" value="Genomic_DNA"/>
</dbReference>
<dbReference type="AlphaFoldDB" id="A0A0F9LY17"/>
<gene>
    <name evidence="1" type="ORF">LCGC14_1222440</name>
</gene>
<evidence type="ECO:0000313" key="1">
    <source>
        <dbReference type="EMBL" id="KKM92036.1"/>
    </source>
</evidence>